<accession>A0A2S7DIV0</accession>
<protein>
    <recommendedName>
        <fullName evidence="3">GRAM domain-containing protein</fullName>
    </recommendedName>
</protein>
<name>A0A2S7DIV0_9XANT</name>
<reference evidence="1 2" key="1">
    <citation type="submission" date="2016-08" db="EMBL/GenBank/DDBJ databases">
        <authorList>
            <person name="Seilhamer J.J."/>
        </authorList>
    </citation>
    <scope>NUCLEOTIDE SEQUENCE [LARGE SCALE GENOMIC DNA]</scope>
    <source>
        <strain evidence="1 2">CFBP4644</strain>
    </source>
</reference>
<evidence type="ECO:0008006" key="3">
    <source>
        <dbReference type="Google" id="ProtNLM"/>
    </source>
</evidence>
<dbReference type="Proteomes" id="UP000239865">
    <property type="component" value="Unassembled WGS sequence"/>
</dbReference>
<dbReference type="EMBL" id="MDEH01000002">
    <property type="protein sequence ID" value="PPU73739.1"/>
    <property type="molecule type" value="Genomic_DNA"/>
</dbReference>
<dbReference type="OrthoDB" id="837929at2"/>
<dbReference type="AlphaFoldDB" id="A0A2S7DIV0"/>
<proteinExistence type="predicted"/>
<organism evidence="1 2">
    <name type="scientific">Xanthomonas melonis</name>
    <dbReference type="NCBI Taxonomy" id="56456"/>
    <lineage>
        <taxon>Bacteria</taxon>
        <taxon>Pseudomonadati</taxon>
        <taxon>Pseudomonadota</taxon>
        <taxon>Gammaproteobacteria</taxon>
        <taxon>Lysobacterales</taxon>
        <taxon>Lysobacteraceae</taxon>
        <taxon>Xanthomonas</taxon>
    </lineage>
</organism>
<gene>
    <name evidence="1" type="ORF">XmelCFBP4644_04465</name>
</gene>
<evidence type="ECO:0000313" key="2">
    <source>
        <dbReference type="Proteomes" id="UP000239865"/>
    </source>
</evidence>
<sequence>MNSLFQGSGLRSIDRVVLREAPARLQYFRTTMEGRLVLTADALLFQPQARSAQAHSLAIPLTRLVALRPCWTRGFGLIPLAPTAFALRLDEGCEYRIAVAQRTQWIQAIVAACADLRGRAAV</sequence>
<comment type="caution">
    <text evidence="1">The sequence shown here is derived from an EMBL/GenBank/DDBJ whole genome shotgun (WGS) entry which is preliminary data.</text>
</comment>
<evidence type="ECO:0000313" key="1">
    <source>
        <dbReference type="EMBL" id="PPU73739.1"/>
    </source>
</evidence>